<dbReference type="PANTHER" id="PTHR12375">
    <property type="entry name" value="RNA-BINDING PROTEIN LUC7-RELATED"/>
    <property type="match status" value="1"/>
</dbReference>
<keyword evidence="2" id="KW-0175">Coiled coil</keyword>
<accession>A0AAJ6CKK0</accession>
<reference evidence="3 4" key="1">
    <citation type="submission" date="2023-03" db="EMBL/GenBank/DDBJ databases">
        <title>Mating type loci evolution in Malassezia.</title>
        <authorList>
            <person name="Coelho M.A."/>
        </authorList>
    </citation>
    <scope>NUCLEOTIDE SEQUENCE [LARGE SCALE GENOMIC DNA]</scope>
    <source>
        <strain evidence="3 4">CBS 13387</strain>
    </source>
</reference>
<dbReference type="EMBL" id="CP119916">
    <property type="protein sequence ID" value="WFD14470.1"/>
    <property type="molecule type" value="Genomic_DNA"/>
</dbReference>
<dbReference type="InterPro" id="IPR004882">
    <property type="entry name" value="Luc7-rel"/>
</dbReference>
<comment type="similarity">
    <text evidence="1">Belongs to the Luc7 family.</text>
</comment>
<evidence type="ECO:0000256" key="2">
    <source>
        <dbReference type="SAM" id="Coils"/>
    </source>
</evidence>
<protein>
    <submittedName>
        <fullName evidence="3">Splicing factor</fullName>
    </submittedName>
</protein>
<feature type="coiled-coil region" evidence="2">
    <location>
        <begin position="76"/>
        <end position="136"/>
    </location>
</feature>
<dbReference type="AlphaFoldDB" id="A0AAJ6CKK0"/>
<dbReference type="GO" id="GO:0003729">
    <property type="term" value="F:mRNA binding"/>
    <property type="evidence" value="ECO:0007669"/>
    <property type="project" value="InterPro"/>
</dbReference>
<gene>
    <name evidence="3" type="primary">LUC7</name>
    <name evidence="3" type="ORF">MARU1_000475</name>
</gene>
<evidence type="ECO:0000256" key="1">
    <source>
        <dbReference type="ARBA" id="ARBA00005655"/>
    </source>
</evidence>
<dbReference type="Proteomes" id="UP001217582">
    <property type="component" value="Chromosome 1"/>
</dbReference>
<evidence type="ECO:0000313" key="4">
    <source>
        <dbReference type="Proteomes" id="UP001217582"/>
    </source>
</evidence>
<evidence type="ECO:0000313" key="3">
    <source>
        <dbReference type="EMBL" id="WFD14470.1"/>
    </source>
</evidence>
<dbReference type="GO" id="GO:0005685">
    <property type="term" value="C:U1 snRNP"/>
    <property type="evidence" value="ECO:0007669"/>
    <property type="project" value="InterPro"/>
</dbReference>
<dbReference type="GO" id="GO:0006376">
    <property type="term" value="P:mRNA splice site recognition"/>
    <property type="evidence" value="ECO:0007669"/>
    <property type="project" value="InterPro"/>
</dbReference>
<keyword evidence="4" id="KW-1185">Reference proteome</keyword>
<proteinExistence type="inferred from homology"/>
<dbReference type="Pfam" id="PF03194">
    <property type="entry name" value="LUC7"/>
    <property type="match status" value="1"/>
</dbReference>
<name>A0AAJ6CKK0_9BASI</name>
<sequence length="622" mass="71017">MHDVEIFQTNVMGRKAELQRIALERLMGPEVERGETFPVIVGDFQRNIQMFVGDIDRKIAANRRRLEQTPEEMERYNSMMRDINEVEEAITAATNEMESLGEQGRVEESLKELEKVEALKMERSDKEKELQTLQENSGASGHQKLRVCDICGAYLSILDSDRRLADHFSGKMHMGYQRLRDLFRDMQSERRSAEQNPLRDRYRKFNEPRTGRSIPAYLRGVIQSMRAAPKEQGLRDKVISIPSAFVPFPALSDATLRAVFRDEASPEFPTCVREALQTLEENYKDSSSYSNEVRRGFWALAQLVKYVHEEPSKRAVQNKGADMNLDEIDHEALSAPQKSPSLLPTRKKLSFELHDVFSAIDKNDVDKIMAIRDARFELLLGSKADEPGTRACTPLEYAIGLGPKHERVCLFIVGALSRYVNNLPEDRPLDLTQKDILRKVRSNLKLAMDQSLFKDDTSLVASYLQVLVMSEGNAWLEHAIKTVRYELKTWLSGPQRHGCIEAQPLSVAHESIENFLTTHMRIRRKKEHVVVAAVDDYVANASSDLILLALWSLLPEHNELPLYAFARDDRCTTLFCDEVSRKAPSSSLRVARVAMSIVEALHSGLHSHTSRERWSILQRIIK</sequence>
<organism evidence="3 4">
    <name type="scientific">Malassezia arunalokei</name>
    <dbReference type="NCBI Taxonomy" id="1514897"/>
    <lineage>
        <taxon>Eukaryota</taxon>
        <taxon>Fungi</taxon>
        <taxon>Dikarya</taxon>
        <taxon>Basidiomycota</taxon>
        <taxon>Ustilaginomycotina</taxon>
        <taxon>Malasseziomycetes</taxon>
        <taxon>Malasseziales</taxon>
        <taxon>Malasseziaceae</taxon>
        <taxon>Malassezia</taxon>
    </lineage>
</organism>